<keyword evidence="4" id="KW-0472">Membrane</keyword>
<reference evidence="6" key="2">
    <citation type="submission" date="2021-04" db="EMBL/GenBank/DDBJ databases">
        <authorList>
            <person name="Gilroy R."/>
        </authorList>
    </citation>
    <scope>NUCLEOTIDE SEQUENCE</scope>
    <source>
        <strain evidence="6">ChiHjej12B11-9795</strain>
    </source>
</reference>
<dbReference type="Gene3D" id="2.40.30.170">
    <property type="match status" value="1"/>
</dbReference>
<evidence type="ECO:0000256" key="2">
    <source>
        <dbReference type="ARBA" id="ARBA00023054"/>
    </source>
</evidence>
<gene>
    <name evidence="6" type="ORF">H9950_09495</name>
</gene>
<feature type="coiled-coil region" evidence="3">
    <location>
        <begin position="110"/>
        <end position="137"/>
    </location>
</feature>
<dbReference type="Pfam" id="PF25967">
    <property type="entry name" value="RND-MFP_C"/>
    <property type="match status" value="1"/>
</dbReference>
<comment type="caution">
    <text evidence="6">The sequence shown here is derived from an EMBL/GenBank/DDBJ whole genome shotgun (WGS) entry which is preliminary data.</text>
</comment>
<evidence type="ECO:0000313" key="7">
    <source>
        <dbReference type="Proteomes" id="UP000823862"/>
    </source>
</evidence>
<dbReference type="Gene3D" id="2.40.420.20">
    <property type="match status" value="1"/>
</dbReference>
<dbReference type="InterPro" id="IPR050465">
    <property type="entry name" value="UPF0194_transport"/>
</dbReference>
<dbReference type="InterPro" id="IPR058627">
    <property type="entry name" value="MdtA-like_C"/>
</dbReference>
<reference evidence="6" key="1">
    <citation type="journal article" date="2021" name="PeerJ">
        <title>Extensive microbial diversity within the chicken gut microbiome revealed by metagenomics and culture.</title>
        <authorList>
            <person name="Gilroy R."/>
            <person name="Ravi A."/>
            <person name="Getino M."/>
            <person name="Pursley I."/>
            <person name="Horton D.L."/>
            <person name="Alikhan N.F."/>
            <person name="Baker D."/>
            <person name="Gharbi K."/>
            <person name="Hall N."/>
            <person name="Watson M."/>
            <person name="Adriaenssens E.M."/>
            <person name="Foster-Nyarko E."/>
            <person name="Jarju S."/>
            <person name="Secka A."/>
            <person name="Antonio M."/>
            <person name="Oren A."/>
            <person name="Chaudhuri R.R."/>
            <person name="La Ragione R."/>
            <person name="Hildebrand F."/>
            <person name="Pallen M.J."/>
        </authorList>
    </citation>
    <scope>NUCLEOTIDE SEQUENCE</scope>
    <source>
        <strain evidence="6">ChiHjej12B11-9795</strain>
    </source>
</reference>
<sequence length="417" mass="48233">MDIQLEKKPWYIRYRYYLLGGVAFLALLIYVVILSLGPRRLRVSMEDIQICEVKNDKFLEYVDVEGLVQPILTILVNAGEAGSVQRIVAEEGSLLQQGDTILVLENPELLRNIEDQRDEWEKQLITYQEKEIEMEQQRITLQKQALQTEYELESLRKTFQLDKEEYGMGVKSKAQLEVAEAEYRFKLETARLERESLRHDSAVNIIRRDLLRGDRERERKKYERARKRLDDLVVTAPVSGQLSFVKVVPGQQVSAAENIAEVKVLDQYKIHTALSEYYIDRVTTGLPASITYQGHRYPLRVSKVVPEVKDRTFDVDLVFTTDSLPDNVRVGKSFRVQIELGQPEEALVIRRGDFYQSTAGQWIYKLNADRTRARRVPLTIGRQNPQQYEVTDGLQPGDWVITTGYDTFGEAEELVIK</sequence>
<keyword evidence="4" id="KW-1133">Transmembrane helix</keyword>
<feature type="coiled-coil region" evidence="3">
    <location>
        <begin position="208"/>
        <end position="235"/>
    </location>
</feature>
<dbReference type="EMBL" id="DWZI01000046">
    <property type="protein sequence ID" value="HJA86403.1"/>
    <property type="molecule type" value="Genomic_DNA"/>
</dbReference>
<evidence type="ECO:0000313" key="6">
    <source>
        <dbReference type="EMBL" id="HJA86403.1"/>
    </source>
</evidence>
<organism evidence="6 7">
    <name type="scientific">Candidatus Bacteroides avicola</name>
    <dbReference type="NCBI Taxonomy" id="2838468"/>
    <lineage>
        <taxon>Bacteria</taxon>
        <taxon>Pseudomonadati</taxon>
        <taxon>Bacteroidota</taxon>
        <taxon>Bacteroidia</taxon>
        <taxon>Bacteroidales</taxon>
        <taxon>Bacteroidaceae</taxon>
        <taxon>Bacteroides</taxon>
    </lineage>
</organism>
<dbReference type="Gene3D" id="2.40.50.100">
    <property type="match status" value="1"/>
</dbReference>
<evidence type="ECO:0000256" key="1">
    <source>
        <dbReference type="ARBA" id="ARBA00004196"/>
    </source>
</evidence>
<proteinExistence type="predicted"/>
<keyword evidence="4" id="KW-0812">Transmembrane</keyword>
<dbReference type="Proteomes" id="UP000823862">
    <property type="component" value="Unassembled WGS sequence"/>
</dbReference>
<feature type="transmembrane region" description="Helical" evidence="4">
    <location>
        <begin position="16"/>
        <end position="36"/>
    </location>
</feature>
<evidence type="ECO:0000259" key="5">
    <source>
        <dbReference type="Pfam" id="PF25967"/>
    </source>
</evidence>
<dbReference type="Gene3D" id="1.10.287.470">
    <property type="entry name" value="Helix hairpin bin"/>
    <property type="match status" value="1"/>
</dbReference>
<name>A0A9D2KVS5_9BACE</name>
<dbReference type="SUPFAM" id="SSF111369">
    <property type="entry name" value="HlyD-like secretion proteins"/>
    <property type="match status" value="1"/>
</dbReference>
<dbReference type="AlphaFoldDB" id="A0A9D2KVS5"/>
<evidence type="ECO:0000256" key="3">
    <source>
        <dbReference type="SAM" id="Coils"/>
    </source>
</evidence>
<dbReference type="PANTHER" id="PTHR32347:SF23">
    <property type="entry name" value="BLL5650 PROTEIN"/>
    <property type="match status" value="1"/>
</dbReference>
<comment type="subcellular location">
    <subcellularLocation>
        <location evidence="1">Cell envelope</location>
    </subcellularLocation>
</comment>
<dbReference type="PANTHER" id="PTHR32347">
    <property type="entry name" value="EFFLUX SYSTEM COMPONENT YKNX-RELATED"/>
    <property type="match status" value="1"/>
</dbReference>
<accession>A0A9D2KVS5</accession>
<feature type="domain" description="Multidrug resistance protein MdtA-like C-terminal permuted SH3" evidence="5">
    <location>
        <begin position="367"/>
        <end position="406"/>
    </location>
</feature>
<protein>
    <submittedName>
        <fullName evidence="6">HlyD family efflux transporter periplasmic adaptor subunit</fullName>
    </submittedName>
</protein>
<evidence type="ECO:0000256" key="4">
    <source>
        <dbReference type="SAM" id="Phobius"/>
    </source>
</evidence>
<keyword evidence="2 3" id="KW-0175">Coiled coil</keyword>
<dbReference type="GO" id="GO:0030313">
    <property type="term" value="C:cell envelope"/>
    <property type="evidence" value="ECO:0007669"/>
    <property type="project" value="UniProtKB-SubCell"/>
</dbReference>